<dbReference type="OrthoDB" id="9797352at2"/>
<protein>
    <recommendedName>
        <fullName evidence="1">UPF0033 domain-containing protein</fullName>
    </recommendedName>
</protein>
<dbReference type="Gene3D" id="3.30.110.40">
    <property type="entry name" value="TusA-like domain"/>
    <property type="match status" value="1"/>
</dbReference>
<reference evidence="2 3" key="1">
    <citation type="submission" date="2014-03" db="EMBL/GenBank/DDBJ databases">
        <title>Genome sequence of Clostridium litorale W6, DSM 5388.</title>
        <authorList>
            <person name="Poehlein A."/>
            <person name="Jagirdar A."/>
            <person name="Khonsari B."/>
            <person name="Chibani C.M."/>
            <person name="Gutierrez Gutierrez D.A."/>
            <person name="Davydova E."/>
            <person name="Alghaithi H.S."/>
            <person name="Nair K.P."/>
            <person name="Dhamotharan K."/>
            <person name="Chandran L."/>
            <person name="G W."/>
            <person name="Daniel R."/>
        </authorList>
    </citation>
    <scope>NUCLEOTIDE SEQUENCE [LARGE SCALE GENOMIC DNA]</scope>
    <source>
        <strain evidence="2 3">W6</strain>
    </source>
</reference>
<sequence>MDKIDTRGMSCPQPVLMTKNAVKSSPNEVHIIVDNNTAKGNVERFLKSSGYSNISFSGQSEDCTIIAKK</sequence>
<accession>A0A069RHS6</accession>
<dbReference type="AlphaFoldDB" id="A0A069RHS6"/>
<dbReference type="RefSeq" id="WP_038262217.1">
    <property type="nucleotide sequence ID" value="NZ_FSRH01000013.1"/>
</dbReference>
<dbReference type="Proteomes" id="UP000027946">
    <property type="component" value="Unassembled WGS sequence"/>
</dbReference>
<organism evidence="2 3">
    <name type="scientific">Peptoclostridium litorale DSM 5388</name>
    <dbReference type="NCBI Taxonomy" id="1121324"/>
    <lineage>
        <taxon>Bacteria</taxon>
        <taxon>Bacillati</taxon>
        <taxon>Bacillota</taxon>
        <taxon>Clostridia</taxon>
        <taxon>Peptostreptococcales</taxon>
        <taxon>Peptoclostridiaceae</taxon>
        <taxon>Peptoclostridium</taxon>
    </lineage>
</organism>
<dbReference type="STRING" id="1121324.CLIT_4c01910"/>
<proteinExistence type="predicted"/>
<feature type="domain" description="UPF0033" evidence="1">
    <location>
        <begin position="3"/>
        <end position="63"/>
    </location>
</feature>
<dbReference type="Pfam" id="PF01206">
    <property type="entry name" value="TusA"/>
    <property type="match status" value="1"/>
</dbReference>
<dbReference type="InterPro" id="IPR001455">
    <property type="entry name" value="TusA-like"/>
</dbReference>
<dbReference type="eggNOG" id="COG0425">
    <property type="taxonomic scope" value="Bacteria"/>
</dbReference>
<keyword evidence="3" id="KW-1185">Reference proteome</keyword>
<evidence type="ECO:0000313" key="2">
    <source>
        <dbReference type="EMBL" id="KDR96353.1"/>
    </source>
</evidence>
<evidence type="ECO:0000259" key="1">
    <source>
        <dbReference type="Pfam" id="PF01206"/>
    </source>
</evidence>
<comment type="caution">
    <text evidence="2">The sequence shown here is derived from an EMBL/GenBank/DDBJ whole genome shotgun (WGS) entry which is preliminary data.</text>
</comment>
<gene>
    <name evidence="2" type="ORF">CLIT_4c01910</name>
</gene>
<name>A0A069RHS6_PEPLI</name>
<evidence type="ECO:0000313" key="3">
    <source>
        <dbReference type="Proteomes" id="UP000027946"/>
    </source>
</evidence>
<dbReference type="SUPFAM" id="SSF64307">
    <property type="entry name" value="SirA-like"/>
    <property type="match status" value="1"/>
</dbReference>
<dbReference type="EMBL" id="JJMM01000004">
    <property type="protein sequence ID" value="KDR96353.1"/>
    <property type="molecule type" value="Genomic_DNA"/>
</dbReference>
<dbReference type="InterPro" id="IPR036868">
    <property type="entry name" value="TusA-like_sf"/>
</dbReference>